<proteinExistence type="predicted"/>
<evidence type="ECO:0000313" key="2">
    <source>
        <dbReference type="EMBL" id="MBK0368346.1"/>
    </source>
</evidence>
<feature type="signal peptide" evidence="1">
    <location>
        <begin position="1"/>
        <end position="22"/>
    </location>
</feature>
<dbReference type="GO" id="GO:0016740">
    <property type="term" value="F:transferase activity"/>
    <property type="evidence" value="ECO:0007669"/>
    <property type="project" value="UniProtKB-KW"/>
</dbReference>
<keyword evidence="3" id="KW-1185">Reference proteome</keyword>
<accession>A0A934PKU2</accession>
<name>A0A934PKU2_9FLAO</name>
<keyword evidence="1" id="KW-0732">Signal</keyword>
<sequence length="251" mass="28402">MKKFLLSLGIFLFLNIQLRAQAADSSNVYNVFNQPRYHYFFNSVVLFNEYLDTDNGSYNTTNARLLLPIGDKSWNFRADLPLVSANTNHQNKTGLGDISASVAFIPILGQHHGLSVKARIYANTAVDPAFGTGKWLFVPTVFYGHYFDKAKKVLLISSLEYQTSFAGSSNQSDVNTTIFENAIYWFQGKNWFAVDAAFRYNNTLDGFQNNAYLEFGRKITKENMIYIHPSVAFGGEKSYNYGFECGVLILF</sequence>
<comment type="caution">
    <text evidence="2">The sequence shown here is derived from an EMBL/GenBank/DDBJ whole genome shotgun (WGS) entry which is preliminary data.</text>
</comment>
<reference evidence="2" key="1">
    <citation type="submission" date="2020-12" db="EMBL/GenBank/DDBJ databases">
        <title>Bacterial novel species Flavobacterium sp. SE-1-e isolated from soil.</title>
        <authorList>
            <person name="Jung H.-Y."/>
        </authorList>
    </citation>
    <scope>NUCLEOTIDE SEQUENCE</scope>
    <source>
        <strain evidence="2">SE-1-e</strain>
    </source>
</reference>
<protein>
    <submittedName>
        <fullName evidence="2">Lipid A phosphoethanolamine transferase</fullName>
    </submittedName>
</protein>
<evidence type="ECO:0000256" key="1">
    <source>
        <dbReference type="SAM" id="SignalP"/>
    </source>
</evidence>
<dbReference type="Proteomes" id="UP000609172">
    <property type="component" value="Unassembled WGS sequence"/>
</dbReference>
<keyword evidence="2" id="KW-0808">Transferase</keyword>
<dbReference type="RefSeq" id="WP_200104280.1">
    <property type="nucleotide sequence ID" value="NZ_JAEHFV010000001.1"/>
</dbReference>
<organism evidence="2 3">
    <name type="scientific">Flavobacterium agrisoli</name>
    <dbReference type="NCBI Taxonomy" id="2793066"/>
    <lineage>
        <taxon>Bacteria</taxon>
        <taxon>Pseudomonadati</taxon>
        <taxon>Bacteroidota</taxon>
        <taxon>Flavobacteriia</taxon>
        <taxon>Flavobacteriales</taxon>
        <taxon>Flavobacteriaceae</taxon>
        <taxon>Flavobacterium</taxon>
    </lineage>
</organism>
<dbReference type="AlphaFoldDB" id="A0A934PKU2"/>
<feature type="chain" id="PRO_5037896052" evidence="1">
    <location>
        <begin position="23"/>
        <end position="251"/>
    </location>
</feature>
<gene>
    <name evidence="2" type="ORF">I5M07_00750</name>
</gene>
<evidence type="ECO:0000313" key="3">
    <source>
        <dbReference type="Proteomes" id="UP000609172"/>
    </source>
</evidence>
<dbReference type="EMBL" id="JAEHFV010000001">
    <property type="protein sequence ID" value="MBK0368346.1"/>
    <property type="molecule type" value="Genomic_DNA"/>
</dbReference>